<accession>A0A9D1HHI5</accession>
<name>A0A9D1HHI5_9FIRM</name>
<dbReference type="Proteomes" id="UP000824164">
    <property type="component" value="Unassembled WGS sequence"/>
</dbReference>
<protein>
    <submittedName>
        <fullName evidence="2">Uncharacterized protein</fullName>
    </submittedName>
</protein>
<reference evidence="2" key="2">
    <citation type="journal article" date="2021" name="PeerJ">
        <title>Extensive microbial diversity within the chicken gut microbiome revealed by metagenomics and culture.</title>
        <authorList>
            <person name="Gilroy R."/>
            <person name="Ravi A."/>
            <person name="Getino M."/>
            <person name="Pursley I."/>
            <person name="Horton D.L."/>
            <person name="Alikhan N.F."/>
            <person name="Baker D."/>
            <person name="Gharbi K."/>
            <person name="Hall N."/>
            <person name="Watson M."/>
            <person name="Adriaenssens E.M."/>
            <person name="Foster-Nyarko E."/>
            <person name="Jarju S."/>
            <person name="Secka A."/>
            <person name="Antonio M."/>
            <person name="Oren A."/>
            <person name="Chaudhuri R.R."/>
            <person name="La Ragione R."/>
            <person name="Hildebrand F."/>
            <person name="Pallen M.J."/>
        </authorList>
    </citation>
    <scope>NUCLEOTIDE SEQUENCE</scope>
    <source>
        <strain evidence="2">CHK187-14744</strain>
    </source>
</reference>
<feature type="transmembrane region" description="Helical" evidence="1">
    <location>
        <begin position="178"/>
        <end position="204"/>
    </location>
</feature>
<evidence type="ECO:0000313" key="2">
    <source>
        <dbReference type="EMBL" id="HIU02292.1"/>
    </source>
</evidence>
<gene>
    <name evidence="2" type="ORF">IAB63_03455</name>
</gene>
<feature type="transmembrane region" description="Helical" evidence="1">
    <location>
        <begin position="82"/>
        <end position="104"/>
    </location>
</feature>
<proteinExistence type="predicted"/>
<keyword evidence="1" id="KW-1133">Transmembrane helix</keyword>
<feature type="transmembrane region" description="Helical" evidence="1">
    <location>
        <begin position="6"/>
        <end position="25"/>
    </location>
</feature>
<keyword evidence="1" id="KW-0812">Transmembrane</keyword>
<evidence type="ECO:0000313" key="3">
    <source>
        <dbReference type="Proteomes" id="UP000824164"/>
    </source>
</evidence>
<evidence type="ECO:0000256" key="1">
    <source>
        <dbReference type="SAM" id="Phobius"/>
    </source>
</evidence>
<keyword evidence="1" id="KW-0472">Membrane</keyword>
<feature type="transmembrane region" description="Helical" evidence="1">
    <location>
        <begin position="45"/>
        <end position="67"/>
    </location>
</feature>
<dbReference type="AlphaFoldDB" id="A0A9D1HHI5"/>
<reference evidence="2" key="1">
    <citation type="submission" date="2020-10" db="EMBL/GenBank/DDBJ databases">
        <authorList>
            <person name="Gilroy R."/>
        </authorList>
    </citation>
    <scope>NUCLEOTIDE SEQUENCE</scope>
    <source>
        <strain evidence="2">CHK187-14744</strain>
    </source>
</reference>
<sequence length="205" mass="22691">MIGLFVEILAVLVASAFVMIVHELLKSIAYVLTGRHCQKGDGRRIFRIFQYVDSIGWILFLTCNAGFSKPFMYRLKEKDTNAAIGLTGFLTLAVLTMAALTVYVLKVRFIQYDDGTDFWNQLSYFIVALNGYVILFSISLFIVNLVPTITSDMALLIMAVSPKSLIPLARMDAGLKGVLLLLIILGVVGGLSNMVINTISRFILL</sequence>
<feature type="transmembrane region" description="Helical" evidence="1">
    <location>
        <begin position="124"/>
        <end position="143"/>
    </location>
</feature>
<dbReference type="EMBL" id="DVLT01000024">
    <property type="protein sequence ID" value="HIU02292.1"/>
    <property type="molecule type" value="Genomic_DNA"/>
</dbReference>
<organism evidence="2 3">
    <name type="scientific">Candidatus Onthocola gallistercoris</name>
    <dbReference type="NCBI Taxonomy" id="2840876"/>
    <lineage>
        <taxon>Bacteria</taxon>
        <taxon>Bacillati</taxon>
        <taxon>Bacillota</taxon>
        <taxon>Bacilli</taxon>
        <taxon>Candidatus Onthocola</taxon>
    </lineage>
</organism>
<comment type="caution">
    <text evidence="2">The sequence shown here is derived from an EMBL/GenBank/DDBJ whole genome shotgun (WGS) entry which is preliminary data.</text>
</comment>